<evidence type="ECO:0000313" key="2">
    <source>
        <dbReference type="Proteomes" id="UP000829194"/>
    </source>
</evidence>
<gene>
    <name evidence="1" type="ORF">MOV92_22380</name>
</gene>
<dbReference type="InterPro" id="IPR011990">
    <property type="entry name" value="TPR-like_helical_dom_sf"/>
</dbReference>
<protein>
    <submittedName>
        <fullName evidence="1">SEL1-like repeat protein</fullName>
    </submittedName>
</protein>
<evidence type="ECO:0000313" key="1">
    <source>
        <dbReference type="EMBL" id="UNP29182.1"/>
    </source>
</evidence>
<organism evidence="1 2">
    <name type="scientific">Lysobacter gummosus</name>
    <dbReference type="NCBI Taxonomy" id="262324"/>
    <lineage>
        <taxon>Bacteria</taxon>
        <taxon>Pseudomonadati</taxon>
        <taxon>Pseudomonadota</taxon>
        <taxon>Gammaproteobacteria</taxon>
        <taxon>Lysobacterales</taxon>
        <taxon>Lysobacteraceae</taxon>
        <taxon>Lysobacter</taxon>
    </lineage>
</organism>
<dbReference type="SMART" id="SM00671">
    <property type="entry name" value="SEL1"/>
    <property type="match status" value="2"/>
</dbReference>
<dbReference type="PANTHER" id="PTHR45011:SF1">
    <property type="entry name" value="DAP3-BINDING CELL DEATH ENHANCER 1"/>
    <property type="match status" value="1"/>
</dbReference>
<keyword evidence="2" id="KW-1185">Reference proteome</keyword>
<proteinExistence type="predicted"/>
<reference evidence="1 2" key="1">
    <citation type="submission" date="2022-03" db="EMBL/GenBank/DDBJ databases">
        <title>Complete genome sequence of Lysobacter capsici VKM B-2533 and Lysobacter gummosus 10.1.1, promising sources of lytic agents.</title>
        <authorList>
            <person name="Tarlachkov S.V."/>
            <person name="Kudryakova I.V."/>
            <person name="Afoshin A.S."/>
            <person name="Leontyevskaya E.A."/>
            <person name="Leontyevskaya N.V."/>
        </authorList>
    </citation>
    <scope>NUCLEOTIDE SEQUENCE [LARGE SCALE GENOMIC DNA]</scope>
    <source>
        <strain evidence="1 2">10.1.1</strain>
    </source>
</reference>
<dbReference type="Gene3D" id="1.25.40.10">
    <property type="entry name" value="Tetratricopeptide repeat domain"/>
    <property type="match status" value="1"/>
</dbReference>
<dbReference type="EMBL" id="CP093547">
    <property type="protein sequence ID" value="UNP29182.1"/>
    <property type="molecule type" value="Genomic_DNA"/>
</dbReference>
<dbReference type="SUPFAM" id="SSF81901">
    <property type="entry name" value="HCP-like"/>
    <property type="match status" value="1"/>
</dbReference>
<name>A0ABY3XCX9_9GAMM</name>
<dbReference type="PANTHER" id="PTHR45011">
    <property type="entry name" value="DAP3-BINDING CELL DEATH ENHANCER 1"/>
    <property type="match status" value="1"/>
</dbReference>
<dbReference type="RefSeq" id="WP_148649076.1">
    <property type="nucleotide sequence ID" value="NZ_CP011131.1"/>
</dbReference>
<accession>A0ABY3XCX9</accession>
<sequence length="156" mass="17366">MTNLYLRHQLDLAIGQINSGSCSVAKDILEPLVKLLVPEAIYLYSTFSIAGTESDTDFERRSISLLNDAAMLGYAPAMHALGEYYESGDLLDIDMKQAELLFSSAAAQGHMRSKFRYGLILLDDQRPSSRDQAQRLIREAAEAGIEEAADFLREME</sequence>
<dbReference type="Proteomes" id="UP000829194">
    <property type="component" value="Chromosome"/>
</dbReference>
<dbReference type="InterPro" id="IPR052748">
    <property type="entry name" value="ISR_Activator"/>
</dbReference>
<dbReference type="InterPro" id="IPR006597">
    <property type="entry name" value="Sel1-like"/>
</dbReference>